<evidence type="ECO:0000313" key="4">
    <source>
        <dbReference type="Proteomes" id="UP000183900"/>
    </source>
</evidence>
<evidence type="ECO:0000313" key="3">
    <source>
        <dbReference type="EMBL" id="CUA92205.1"/>
    </source>
</evidence>
<dbReference type="Proteomes" id="UP000183900">
    <property type="component" value="Unassembled WGS sequence"/>
</dbReference>
<dbReference type="InterPro" id="IPR038375">
    <property type="entry name" value="NDUFAF7_sf"/>
</dbReference>
<protein>
    <submittedName>
        <fullName evidence="3">SAM-dependent methyltransferase, MidA family</fullName>
    </submittedName>
</protein>
<gene>
    <name evidence="3" type="ORF">Ga0061067_101342</name>
</gene>
<evidence type="ECO:0000256" key="1">
    <source>
        <dbReference type="ARBA" id="ARBA00022603"/>
    </source>
</evidence>
<dbReference type="OrthoDB" id="9794208at2"/>
<name>A0A0K6HMR3_9HYPH</name>
<dbReference type="Pfam" id="PF02636">
    <property type="entry name" value="Methyltransf_28"/>
    <property type="match status" value="1"/>
</dbReference>
<reference evidence="4" key="1">
    <citation type="submission" date="2015-08" db="EMBL/GenBank/DDBJ databases">
        <authorList>
            <person name="Varghese N."/>
        </authorList>
    </citation>
    <scope>NUCLEOTIDE SEQUENCE [LARGE SCALE GENOMIC DNA]</scope>
    <source>
        <strain evidence="4">DSM 23407</strain>
    </source>
</reference>
<dbReference type="GO" id="GO:0032259">
    <property type="term" value="P:methylation"/>
    <property type="evidence" value="ECO:0007669"/>
    <property type="project" value="UniProtKB-KW"/>
</dbReference>
<organism evidence="3 4">
    <name type="scientific">Pannonibacter indicus</name>
    <dbReference type="NCBI Taxonomy" id="466044"/>
    <lineage>
        <taxon>Bacteria</taxon>
        <taxon>Pseudomonadati</taxon>
        <taxon>Pseudomonadota</taxon>
        <taxon>Alphaproteobacteria</taxon>
        <taxon>Hyphomicrobiales</taxon>
        <taxon>Stappiaceae</taxon>
        <taxon>Pannonibacter</taxon>
    </lineage>
</organism>
<dbReference type="RefSeq" id="WP_055454076.1">
    <property type="nucleotide sequence ID" value="NZ_CYHE01000001.1"/>
</dbReference>
<dbReference type="PANTHER" id="PTHR12049:SF7">
    <property type="entry name" value="PROTEIN ARGININE METHYLTRANSFERASE NDUFAF7, MITOCHONDRIAL"/>
    <property type="match status" value="1"/>
</dbReference>
<dbReference type="SUPFAM" id="SSF53335">
    <property type="entry name" value="S-adenosyl-L-methionine-dependent methyltransferases"/>
    <property type="match status" value="1"/>
</dbReference>
<evidence type="ECO:0000256" key="2">
    <source>
        <dbReference type="ARBA" id="ARBA00022679"/>
    </source>
</evidence>
<dbReference type="GO" id="GO:0035243">
    <property type="term" value="F:protein-arginine omega-N symmetric methyltransferase activity"/>
    <property type="evidence" value="ECO:0007669"/>
    <property type="project" value="TreeGrafter"/>
</dbReference>
<dbReference type="EMBL" id="CYHE01000001">
    <property type="protein sequence ID" value="CUA92205.1"/>
    <property type="molecule type" value="Genomic_DNA"/>
</dbReference>
<accession>A0A0K6HMR3</accession>
<dbReference type="Gene3D" id="3.40.50.12710">
    <property type="match status" value="1"/>
</dbReference>
<sequence length="382" mass="40518">MRRDALPASPLKEKLIRQIAAEGPMTVAAYMAACLADPQHGYYTTAEEPFGARGDFITAPEVSQMFGELIGAFVISTWEAMGAPQTLRLVETGPGRGTLMADLLRMASLRPAFLRAASLHLVEISPRLKARQAEALANAPLAPHWHDSLHEVPEGPVILIANEFFDALPIHQYVRTPEGWRERMVGLNEAGDLAFGTGPGRLPLAAIPQTAANAPLGAILETSPLSAAVAQDAAARITAHGGAALFIDYGYLRSAPGDTLQALRRHAYQDALAEPGLADLTAHVDFEVLAAAARRGGATVASPLTQGEFLLRMGLLERAGQLGACKDAATQERIRSEVERLAAPQEMGELFKVLCIAQPGLVPAPFDSEALPPHADANSGEA</sequence>
<proteinExistence type="predicted"/>
<keyword evidence="2 3" id="KW-0808">Transferase</keyword>
<dbReference type="PANTHER" id="PTHR12049">
    <property type="entry name" value="PROTEIN ARGININE METHYLTRANSFERASE NDUFAF7, MITOCHONDRIAL"/>
    <property type="match status" value="1"/>
</dbReference>
<keyword evidence="1 3" id="KW-0489">Methyltransferase</keyword>
<dbReference type="InterPro" id="IPR029063">
    <property type="entry name" value="SAM-dependent_MTases_sf"/>
</dbReference>
<keyword evidence="4" id="KW-1185">Reference proteome</keyword>
<dbReference type="AlphaFoldDB" id="A0A0K6HMR3"/>
<dbReference type="InterPro" id="IPR003788">
    <property type="entry name" value="NDUFAF7"/>
</dbReference>